<dbReference type="eggNOG" id="COG0600">
    <property type="taxonomic scope" value="Bacteria"/>
</dbReference>
<dbReference type="Proteomes" id="UP000001600">
    <property type="component" value="Chromosome 2"/>
</dbReference>
<evidence type="ECO:0000256" key="5">
    <source>
        <dbReference type="ARBA" id="ARBA00022989"/>
    </source>
</evidence>
<dbReference type="EMBL" id="CP000629">
    <property type="protein sequence ID" value="ACM29156.1"/>
    <property type="molecule type" value="Genomic_DNA"/>
</dbReference>
<evidence type="ECO:0000259" key="8">
    <source>
        <dbReference type="PROSITE" id="PS50928"/>
    </source>
</evidence>
<dbReference type="GO" id="GO:0055085">
    <property type="term" value="P:transmembrane transport"/>
    <property type="evidence" value="ECO:0007669"/>
    <property type="project" value="InterPro"/>
</dbReference>
<evidence type="ECO:0000256" key="2">
    <source>
        <dbReference type="ARBA" id="ARBA00022448"/>
    </source>
</evidence>
<keyword evidence="6 7" id="KW-0472">Membrane</keyword>
<organism evidence="9 10">
    <name type="scientific">Rhizobium rhizogenes (strain K84 / ATCC BAA-868)</name>
    <name type="common">Agrobacterium radiobacter</name>
    <dbReference type="NCBI Taxonomy" id="311403"/>
    <lineage>
        <taxon>Bacteria</taxon>
        <taxon>Pseudomonadati</taxon>
        <taxon>Pseudomonadota</taxon>
        <taxon>Alphaproteobacteria</taxon>
        <taxon>Hyphomicrobiales</taxon>
        <taxon>Rhizobiaceae</taxon>
        <taxon>Rhizobium/Agrobacterium group</taxon>
        <taxon>Rhizobium</taxon>
    </lineage>
</organism>
<evidence type="ECO:0000256" key="1">
    <source>
        <dbReference type="ARBA" id="ARBA00004651"/>
    </source>
</evidence>
<dbReference type="STRING" id="311403.Arad_7711"/>
<dbReference type="AlphaFoldDB" id="B9JNM5"/>
<keyword evidence="2 7" id="KW-0813">Transport</keyword>
<proteinExistence type="inferred from homology"/>
<evidence type="ECO:0000256" key="6">
    <source>
        <dbReference type="ARBA" id="ARBA00023136"/>
    </source>
</evidence>
<name>B9JNM5_RHIR8</name>
<dbReference type="PANTHER" id="PTHR30151">
    <property type="entry name" value="ALKANE SULFONATE ABC TRANSPORTER-RELATED, MEMBRANE SUBUNIT"/>
    <property type="match status" value="1"/>
</dbReference>
<feature type="transmembrane region" description="Helical" evidence="7">
    <location>
        <begin position="77"/>
        <end position="96"/>
    </location>
</feature>
<evidence type="ECO:0000313" key="10">
    <source>
        <dbReference type="Proteomes" id="UP000001600"/>
    </source>
</evidence>
<dbReference type="InterPro" id="IPR000515">
    <property type="entry name" value="MetI-like"/>
</dbReference>
<gene>
    <name evidence="9" type="primary">tauC</name>
    <name evidence="9" type="ordered locus">Arad_7711</name>
</gene>
<dbReference type="InterPro" id="IPR035906">
    <property type="entry name" value="MetI-like_sf"/>
</dbReference>
<dbReference type="PANTHER" id="PTHR30151:SF38">
    <property type="entry name" value="ALIPHATIC SULFONATES TRANSPORT PERMEASE PROTEIN SSUC-RELATED"/>
    <property type="match status" value="1"/>
</dbReference>
<dbReference type="KEGG" id="ara:Arad_7711"/>
<keyword evidence="3" id="KW-1003">Cell membrane</keyword>
<feature type="domain" description="ABC transmembrane type-1" evidence="8">
    <location>
        <begin position="69"/>
        <end position="250"/>
    </location>
</feature>
<dbReference type="Pfam" id="PF00528">
    <property type="entry name" value="BPD_transp_1"/>
    <property type="match status" value="1"/>
</dbReference>
<feature type="transmembrane region" description="Helical" evidence="7">
    <location>
        <begin position="230"/>
        <end position="250"/>
    </location>
</feature>
<dbReference type="GO" id="GO:0005886">
    <property type="term" value="C:plasma membrane"/>
    <property type="evidence" value="ECO:0007669"/>
    <property type="project" value="UniProtKB-SubCell"/>
</dbReference>
<keyword evidence="5 7" id="KW-1133">Transmembrane helix</keyword>
<comment type="subcellular location">
    <subcellularLocation>
        <location evidence="1 7">Cell membrane</location>
        <topology evidence="1 7">Multi-pass membrane protein</topology>
    </subcellularLocation>
</comment>
<dbReference type="HOGENOM" id="CLU_046113_1_2_5"/>
<feature type="transmembrane region" description="Helical" evidence="7">
    <location>
        <begin position="206"/>
        <end position="223"/>
    </location>
</feature>
<accession>B9JNM5</accession>
<evidence type="ECO:0000256" key="7">
    <source>
        <dbReference type="RuleBase" id="RU363032"/>
    </source>
</evidence>
<sequence length="266" mass="29156">MEAAGDLTMATASRAVRFRRGITLPILMFVAWEVSSRTGLADPRFLPSLEEVARTAKRELFDNDLIGELGFSLMRNIAGFLIGCVIGIVFGTFLALSRIADRLLAPTFNGLKQISLLAWIPLISVWFGFGEQAKIVFVALASFIPIALNTYDGMRDAPEDLIEVGRALKFNARQRVLRIYLPSAMPSTATGVHLGLIYAWLATVGAEYFLAVGRGVGGLVIAGRERFDMALVMVGVLVLGLVGFSLNRLAHVLESYLLRWRPKQTP</sequence>
<comment type="similarity">
    <text evidence="7">Belongs to the binding-protein-dependent transport system permease family.</text>
</comment>
<dbReference type="Gene3D" id="1.10.3720.10">
    <property type="entry name" value="MetI-like"/>
    <property type="match status" value="1"/>
</dbReference>
<evidence type="ECO:0000313" key="9">
    <source>
        <dbReference type="EMBL" id="ACM29156.1"/>
    </source>
</evidence>
<dbReference type="CDD" id="cd06261">
    <property type="entry name" value="TM_PBP2"/>
    <property type="match status" value="1"/>
</dbReference>
<dbReference type="SUPFAM" id="SSF161098">
    <property type="entry name" value="MetI-like"/>
    <property type="match status" value="1"/>
</dbReference>
<evidence type="ECO:0000256" key="4">
    <source>
        <dbReference type="ARBA" id="ARBA00022692"/>
    </source>
</evidence>
<reference evidence="9 10" key="1">
    <citation type="journal article" date="2009" name="J. Bacteriol.">
        <title>Genome sequences of three Agrobacterium biovars help elucidate the evolution of multichromosome genomes in bacteria.</title>
        <authorList>
            <person name="Slater S.C."/>
            <person name="Goldman B.S."/>
            <person name="Goodner B."/>
            <person name="Setubal J.C."/>
            <person name="Farrand S.K."/>
            <person name="Nester E.W."/>
            <person name="Burr T.J."/>
            <person name="Banta L."/>
            <person name="Dickerman A.W."/>
            <person name="Paulsen I."/>
            <person name="Otten L."/>
            <person name="Suen G."/>
            <person name="Welch R."/>
            <person name="Almeida N.F."/>
            <person name="Arnold F."/>
            <person name="Burton O.T."/>
            <person name="Du Z."/>
            <person name="Ewing A."/>
            <person name="Godsy E."/>
            <person name="Heisel S."/>
            <person name="Houmiel K.L."/>
            <person name="Jhaveri J."/>
            <person name="Lu J."/>
            <person name="Miller N.M."/>
            <person name="Norton S."/>
            <person name="Chen Q."/>
            <person name="Phoolcharoen W."/>
            <person name="Ohlin V."/>
            <person name="Ondrusek D."/>
            <person name="Pride N."/>
            <person name="Stricklin S.L."/>
            <person name="Sun J."/>
            <person name="Wheeler C."/>
            <person name="Wilson L."/>
            <person name="Zhu H."/>
            <person name="Wood D.W."/>
        </authorList>
    </citation>
    <scope>NUCLEOTIDE SEQUENCE [LARGE SCALE GENOMIC DNA]</scope>
    <source>
        <strain evidence="10">K84 / ATCC BAA-868</strain>
    </source>
</reference>
<feature type="transmembrane region" description="Helical" evidence="7">
    <location>
        <begin position="108"/>
        <end position="129"/>
    </location>
</feature>
<dbReference type="PROSITE" id="PS50928">
    <property type="entry name" value="ABC_TM1"/>
    <property type="match status" value="1"/>
</dbReference>
<protein>
    <submittedName>
        <fullName evidence="9">Taurine uptake ABC transporter</fullName>
    </submittedName>
</protein>
<evidence type="ECO:0000256" key="3">
    <source>
        <dbReference type="ARBA" id="ARBA00022475"/>
    </source>
</evidence>
<keyword evidence="4 7" id="KW-0812">Transmembrane</keyword>